<feature type="region of interest" description="Disordered" evidence="1">
    <location>
        <begin position="996"/>
        <end position="1039"/>
    </location>
</feature>
<feature type="compositionally biased region" description="Low complexity" evidence="1">
    <location>
        <begin position="1150"/>
        <end position="1170"/>
    </location>
</feature>
<accession>A0A835XY76</accession>
<feature type="transmembrane region" description="Helical" evidence="2">
    <location>
        <begin position="744"/>
        <end position="762"/>
    </location>
</feature>
<dbReference type="PANTHER" id="PTHR13018">
    <property type="entry name" value="PROBABLE MEMBRANE PROTEIN DUF221-RELATED"/>
    <property type="match status" value="1"/>
</dbReference>
<keyword evidence="2" id="KW-0472">Membrane</keyword>
<dbReference type="SUPFAM" id="SSF54928">
    <property type="entry name" value="RNA-binding domain, RBD"/>
    <property type="match status" value="1"/>
</dbReference>
<feature type="region of interest" description="Disordered" evidence="1">
    <location>
        <begin position="1086"/>
        <end position="1108"/>
    </location>
</feature>
<feature type="region of interest" description="Disordered" evidence="1">
    <location>
        <begin position="1150"/>
        <end position="1248"/>
    </location>
</feature>
<dbReference type="PANTHER" id="PTHR13018:SF135">
    <property type="entry name" value="CSC1_OSCA1-LIKE 7TM REGION DOMAIN-CONTAINING PROTEIN"/>
    <property type="match status" value="1"/>
</dbReference>
<sequence length="1248" mass="133320">MSGNPEEVLTPLTPPPDTLKELRRRYIDKARRNNALRAGQGHARFGASTATMASEWGVGVGLHFELLQWLRWGAFFLIICALPFLVVIGCSVFTDAEHRDDHTYGVKKYPGKLQSMTFAAIVDDTLDNGTLQYMNTELGKTWKGPMAKGDFLIWISLVDAGALLLAALGLVLLWRHLNAATAAMDAATLEAADYTVLVRGLPADADAAQVGAHFSRYGEVMDVVLVTDRLSDTLAHCGRAATLQQRRGMVLDAAGLREKGDHLQQLEQLDGKLAGLADKIRGVAERRQRVRAAFVTFNAEAERRACVATCPSGWLASLVQPRADRYLGRHRFRLVHASAPEDYRLENLSVPEWQLVGRELVVWSITLVAVLLCAAIITKLTDISNQESATINWEVKSVRIDAALALRSGPSADLPGLCSAELASNCSRELRGRFNSTVSVAYGQGLQWANATSRLLYERPVRTTLQYCSSGVGGARDAAARDEVDCAPLSACLPCLCLGLSSAVTSDGSPAGADAELTCDAYVNALDVRSWGVRLSISLVVAALNSAIKWALQGLVLVGRHWTHTARERSYALQCFLAMAVNTVAVLLLTNCNSLGELARASPNGGWIRFFVRYGSYDDFTAMWYENVGLSIFILMCINCASPLLNALSDELWQKALRCRVRHCLRWPLQADFDTAWARPVFTLEQRTADLLLNACLALMFGSGMPLLYLVLFVYLLVAELADRWALTKLCAGSPRYGKGLMKLVMGLLPWMLVAHCAFGLWMHTYFKVVAPDGGPGGDLSGVQAALVRTNARIASASGDLSSLQGSSAWQRITQPNGLALLLLFVLLSAWLLVGRYLLWKLLACLGRTAGDLCCPAAARGLRARLQRRGSGEGLNTAPYALALTQRELHGCATYRISHHPHYLHYFSASGLNRAVGVAALVAAAASGGANRRIYTRLATIRRRGRLAGGPATFCVLPAPVTDPHAPELLATEEAAKQALSAQERELAELAEAVAVEVRDESSHPTPAKKAGDEAGEGLGGTPTPPGAVRTPMPQPEMIRGPDVWELLQREEALAASMDTAAAEAQAAAEASRRASRHELHLGLLPPLVLTSPRPEGAEAEAPAGPGAEEAEAVLGAAATAACIVHVPAGRPGRPPLRLDLAVLPEEPGAAPVAAATSARTQPQAQAPGAASPPPPSSQSGVAWDAPRPIAWVSGARRHNGGGEVPSSAASHTSTATERHVVLQVVPQSRDEGADAVDGAERGSGGAA</sequence>
<dbReference type="GO" id="GO:0005227">
    <property type="term" value="F:calcium-activated cation channel activity"/>
    <property type="evidence" value="ECO:0007669"/>
    <property type="project" value="InterPro"/>
</dbReference>
<dbReference type="GO" id="GO:0003676">
    <property type="term" value="F:nucleic acid binding"/>
    <property type="evidence" value="ECO:0007669"/>
    <property type="project" value="InterPro"/>
</dbReference>
<feature type="transmembrane region" description="Helical" evidence="2">
    <location>
        <begin position="691"/>
        <end position="718"/>
    </location>
</feature>
<dbReference type="InterPro" id="IPR045122">
    <property type="entry name" value="Csc1-like"/>
</dbReference>
<dbReference type="Gene3D" id="3.30.70.330">
    <property type="match status" value="1"/>
</dbReference>
<protein>
    <submittedName>
        <fullName evidence="3">Uncharacterized protein</fullName>
    </submittedName>
</protein>
<name>A0A835XY76_9CHLO</name>
<feature type="transmembrane region" description="Helical" evidence="2">
    <location>
        <begin position="819"/>
        <end position="840"/>
    </location>
</feature>
<dbReference type="EMBL" id="JAEHOE010000045">
    <property type="protein sequence ID" value="KAG2492376.1"/>
    <property type="molecule type" value="Genomic_DNA"/>
</dbReference>
<organism evidence="3 4">
    <name type="scientific">Edaphochlamys debaryana</name>
    <dbReference type="NCBI Taxonomy" id="47281"/>
    <lineage>
        <taxon>Eukaryota</taxon>
        <taxon>Viridiplantae</taxon>
        <taxon>Chlorophyta</taxon>
        <taxon>core chlorophytes</taxon>
        <taxon>Chlorophyceae</taxon>
        <taxon>CS clade</taxon>
        <taxon>Chlamydomonadales</taxon>
        <taxon>Chlamydomonadales incertae sedis</taxon>
        <taxon>Edaphochlamys</taxon>
    </lineage>
</organism>
<gene>
    <name evidence="3" type="ORF">HYH03_009324</name>
</gene>
<evidence type="ECO:0000313" key="4">
    <source>
        <dbReference type="Proteomes" id="UP000612055"/>
    </source>
</evidence>
<comment type="caution">
    <text evidence="3">The sequence shown here is derived from an EMBL/GenBank/DDBJ whole genome shotgun (WGS) entry which is preliminary data.</text>
</comment>
<keyword evidence="4" id="KW-1185">Reference proteome</keyword>
<feature type="transmembrane region" description="Helical" evidence="2">
    <location>
        <begin position="72"/>
        <end position="94"/>
    </location>
</feature>
<dbReference type="InterPro" id="IPR012677">
    <property type="entry name" value="Nucleotide-bd_a/b_plait_sf"/>
</dbReference>
<dbReference type="GO" id="GO:0005886">
    <property type="term" value="C:plasma membrane"/>
    <property type="evidence" value="ECO:0007669"/>
    <property type="project" value="TreeGrafter"/>
</dbReference>
<evidence type="ECO:0000313" key="3">
    <source>
        <dbReference type="EMBL" id="KAG2492376.1"/>
    </source>
</evidence>
<reference evidence="3" key="1">
    <citation type="journal article" date="2020" name="bioRxiv">
        <title>Comparative genomics of Chlamydomonas.</title>
        <authorList>
            <person name="Craig R.J."/>
            <person name="Hasan A.R."/>
            <person name="Ness R.W."/>
            <person name="Keightley P.D."/>
        </authorList>
    </citation>
    <scope>NUCLEOTIDE SEQUENCE</scope>
    <source>
        <strain evidence="3">CCAP 11/70</strain>
    </source>
</reference>
<evidence type="ECO:0000256" key="1">
    <source>
        <dbReference type="SAM" id="MobiDB-lite"/>
    </source>
</evidence>
<dbReference type="AlphaFoldDB" id="A0A835XY76"/>
<feature type="transmembrane region" description="Helical" evidence="2">
    <location>
        <begin position="151"/>
        <end position="174"/>
    </location>
</feature>
<dbReference type="OrthoDB" id="297739at2759"/>
<evidence type="ECO:0000256" key="2">
    <source>
        <dbReference type="SAM" id="Phobius"/>
    </source>
</evidence>
<proteinExistence type="predicted"/>
<keyword evidence="2" id="KW-1133">Transmembrane helix</keyword>
<dbReference type="InterPro" id="IPR035979">
    <property type="entry name" value="RBD_domain_sf"/>
</dbReference>
<dbReference type="Proteomes" id="UP000612055">
    <property type="component" value="Unassembled WGS sequence"/>
</dbReference>
<keyword evidence="2" id="KW-0812">Transmembrane</keyword>
<feature type="compositionally biased region" description="Low complexity" evidence="1">
    <location>
        <begin position="1207"/>
        <end position="1216"/>
    </location>
</feature>